<evidence type="ECO:0000256" key="13">
    <source>
        <dbReference type="RuleBase" id="RU003722"/>
    </source>
</evidence>
<comment type="caution">
    <text evidence="16">The sequence shown here is derived from an EMBL/GenBank/DDBJ whole genome shotgun (WGS) entry which is preliminary data.</text>
</comment>
<feature type="transmembrane region" description="Helical" evidence="14">
    <location>
        <begin position="236"/>
        <end position="255"/>
    </location>
</feature>
<feature type="domain" description="Cation/H+ exchanger transmembrane" evidence="15">
    <location>
        <begin position="201"/>
        <end position="553"/>
    </location>
</feature>
<evidence type="ECO:0000259" key="15">
    <source>
        <dbReference type="Pfam" id="PF00999"/>
    </source>
</evidence>
<feature type="transmembrane region" description="Helical" evidence="14">
    <location>
        <begin position="207"/>
        <end position="224"/>
    </location>
</feature>
<keyword evidence="9" id="KW-0915">Sodium</keyword>
<keyword evidence="6 13" id="KW-0812">Transmembrane</keyword>
<feature type="transmembrane region" description="Helical" evidence="14">
    <location>
        <begin position="528"/>
        <end position="548"/>
    </location>
</feature>
<keyword evidence="11 14" id="KW-0472">Membrane</keyword>
<evidence type="ECO:0000256" key="6">
    <source>
        <dbReference type="ARBA" id="ARBA00022692"/>
    </source>
</evidence>
<evidence type="ECO:0000256" key="11">
    <source>
        <dbReference type="ARBA" id="ARBA00023136"/>
    </source>
</evidence>
<comment type="subcellular location">
    <subcellularLocation>
        <location evidence="2">Cell membrane</location>
        <topology evidence="2">Multi-pass membrane protein</topology>
    </subcellularLocation>
    <subcellularLocation>
        <location evidence="1">Recycling endosome membrane</location>
        <topology evidence="1">Multi-pass membrane protein</topology>
    </subcellularLocation>
</comment>
<dbReference type="OMA" id="NEHCWQY"/>
<evidence type="ECO:0000256" key="12">
    <source>
        <dbReference type="ARBA" id="ARBA00023201"/>
    </source>
</evidence>
<evidence type="ECO:0000313" key="16">
    <source>
        <dbReference type="EMBL" id="KAJ6218596.1"/>
    </source>
</evidence>
<feature type="transmembrane region" description="Helical" evidence="14">
    <location>
        <begin position="462"/>
        <end position="481"/>
    </location>
</feature>
<keyword evidence="4 13" id="KW-0813">Transport</keyword>
<protein>
    <recommendedName>
        <fullName evidence="13">Sodium/hydrogen exchanger</fullName>
    </recommendedName>
</protein>
<proteinExistence type="inferred from homology"/>
<evidence type="ECO:0000256" key="8">
    <source>
        <dbReference type="ARBA" id="ARBA00022989"/>
    </source>
</evidence>
<evidence type="ECO:0000256" key="4">
    <source>
        <dbReference type="ARBA" id="ARBA00022448"/>
    </source>
</evidence>
<dbReference type="PANTHER" id="PTHR10110">
    <property type="entry name" value="SODIUM/HYDROGEN EXCHANGER"/>
    <property type="match status" value="1"/>
</dbReference>
<evidence type="ECO:0000256" key="7">
    <source>
        <dbReference type="ARBA" id="ARBA00022753"/>
    </source>
</evidence>
<comment type="similarity">
    <text evidence="3 13">Belongs to the monovalent cation:proton antiporter 1 (CPA1) transporter (TC 2.A.36) family.</text>
</comment>
<accession>A0A9Q0M3G4</accession>
<dbReference type="GO" id="GO:0051453">
    <property type="term" value="P:regulation of intracellular pH"/>
    <property type="evidence" value="ECO:0007669"/>
    <property type="project" value="TreeGrafter"/>
</dbReference>
<feature type="transmembrane region" description="Helical" evidence="14">
    <location>
        <begin position="54"/>
        <end position="71"/>
    </location>
</feature>
<feature type="transmembrane region" description="Helical" evidence="14">
    <location>
        <begin position="275"/>
        <end position="293"/>
    </location>
</feature>
<keyword evidence="8 14" id="KW-1133">Transmembrane helix</keyword>
<sequence>MIYFNNNDKNKLTTLLLLFLSFNSLLCSVLGYAVLDIRQDEKAKQLHRLDTLNILAYVCILILIVCTIWLFKHKRVKFIHETGLAIIYGLIVGAIIRYTGKDANITQMSVIPRNETFQNETIKYGPPDMLWIEFQVPTVVQDVNGQLINLKTENASHKISEPNFLKTNDGTRSYAYVFQGEIYNPKTDGVRPQNNKILDKATFDPEIFFNLILPLIVFNAGYSLKRKFFFQNFGAIMTYAFIGTTISCFVVAIVMKTLVWLMPITLHEFSFTDCLYFGAIISATDPVTVLAIFGDLRVDVTLHALVFGESIFNDVICIVLASSIDSFTQHYSFGMFVAIYRAFGNFVYIFVCSLIQGSLIGCATSLLTKFTKLCEHPLLESTLFVLCSYASFLLSEAFELSGILSVLFCGICQAHYTYNNLSKESRIRTKSLFEMCNFIAENFVFAYIGVSIFTFPQHLWSFWFILWTFIAIALGRALNIYPLSYFLNLGRQNKIPIEFQHVLFASGLRGAMAFALSIRNTLTEPRRLMLTSTSIVSISSVIFCGSSIQPILQHFFIATNVDEAVDHNSSGFASSNDPQTSFDRFRNRADSIEQIISPADDQNIDSMGLPSSHKNLHEKAWLVRKWYSFDTILMKPLLTHARPTLLETMPNCCHPITRWLTSSQQIKSMEGNGLSGSPEPANQTEHSSIMNHGRQKMGKAVPNEARFVYQNSDLIRDIDNRTRPQLFKDENLADDLSYHSNEFIDKPTNNQQPTLNNRFVILEPKLISPIRSNTNEIRTITEHSTIPLTNINQSIISSTDGDANSNQFINSLQNSSSFNQPATLELNPIEQLLQAHEFAA</sequence>
<evidence type="ECO:0000256" key="1">
    <source>
        <dbReference type="ARBA" id="ARBA00004195"/>
    </source>
</evidence>
<keyword evidence="12 13" id="KW-0739">Sodium transport</keyword>
<dbReference type="InterPro" id="IPR018422">
    <property type="entry name" value="Cation/H_exchanger_CPA1"/>
</dbReference>
<evidence type="ECO:0000256" key="2">
    <source>
        <dbReference type="ARBA" id="ARBA00004651"/>
    </source>
</evidence>
<dbReference type="GO" id="GO:0015385">
    <property type="term" value="F:sodium:proton antiporter activity"/>
    <property type="evidence" value="ECO:0007669"/>
    <property type="project" value="InterPro"/>
</dbReference>
<evidence type="ECO:0000313" key="17">
    <source>
        <dbReference type="Proteomes" id="UP001142055"/>
    </source>
</evidence>
<feature type="transmembrane region" description="Helical" evidence="14">
    <location>
        <begin position="342"/>
        <end position="366"/>
    </location>
</feature>
<keyword evidence="5" id="KW-1003">Cell membrane</keyword>
<keyword evidence="7" id="KW-0967">Endosome</keyword>
<dbReference type="NCBIfam" id="TIGR00840">
    <property type="entry name" value="b_cpa1"/>
    <property type="match status" value="1"/>
</dbReference>
<dbReference type="Gene3D" id="6.10.140.1330">
    <property type="match status" value="1"/>
</dbReference>
<dbReference type="GO" id="GO:0015386">
    <property type="term" value="F:potassium:proton antiporter activity"/>
    <property type="evidence" value="ECO:0007669"/>
    <property type="project" value="TreeGrafter"/>
</dbReference>
<evidence type="ECO:0000256" key="14">
    <source>
        <dbReference type="SAM" id="Phobius"/>
    </source>
</evidence>
<dbReference type="PANTHER" id="PTHR10110:SF187">
    <property type="entry name" value="SODIUM_HYDROGEN EXCHANGER"/>
    <property type="match status" value="1"/>
</dbReference>
<organism evidence="16 17">
    <name type="scientific">Blomia tropicalis</name>
    <name type="common">Mite</name>
    <dbReference type="NCBI Taxonomy" id="40697"/>
    <lineage>
        <taxon>Eukaryota</taxon>
        <taxon>Metazoa</taxon>
        <taxon>Ecdysozoa</taxon>
        <taxon>Arthropoda</taxon>
        <taxon>Chelicerata</taxon>
        <taxon>Arachnida</taxon>
        <taxon>Acari</taxon>
        <taxon>Acariformes</taxon>
        <taxon>Sarcoptiformes</taxon>
        <taxon>Astigmata</taxon>
        <taxon>Glycyphagoidea</taxon>
        <taxon>Echimyopodidae</taxon>
        <taxon>Blomia</taxon>
    </lineage>
</organism>
<keyword evidence="10 13" id="KW-0406">Ion transport</keyword>
<evidence type="ECO:0000256" key="3">
    <source>
        <dbReference type="ARBA" id="ARBA00007367"/>
    </source>
</evidence>
<feature type="transmembrane region" description="Helical" evidence="14">
    <location>
        <begin position="438"/>
        <end position="456"/>
    </location>
</feature>
<keyword evidence="17" id="KW-1185">Reference proteome</keyword>
<dbReference type="AlphaFoldDB" id="A0A9Q0M3G4"/>
<evidence type="ECO:0000256" key="10">
    <source>
        <dbReference type="ARBA" id="ARBA00023065"/>
    </source>
</evidence>
<dbReference type="PRINTS" id="PR01084">
    <property type="entry name" value="NAHEXCHNGR"/>
</dbReference>
<evidence type="ECO:0000256" key="9">
    <source>
        <dbReference type="ARBA" id="ARBA00023053"/>
    </source>
</evidence>
<dbReference type="GO" id="GO:0098719">
    <property type="term" value="P:sodium ion import across plasma membrane"/>
    <property type="evidence" value="ECO:0007669"/>
    <property type="project" value="TreeGrafter"/>
</dbReference>
<dbReference type="Proteomes" id="UP001142055">
    <property type="component" value="Chromosome 3"/>
</dbReference>
<reference evidence="16" key="1">
    <citation type="submission" date="2022-12" db="EMBL/GenBank/DDBJ databases">
        <title>Genome assemblies of Blomia tropicalis.</title>
        <authorList>
            <person name="Cui Y."/>
        </authorList>
    </citation>
    <scope>NUCLEOTIDE SEQUENCE</scope>
    <source>
        <tissue evidence="16">Adult mites</tissue>
    </source>
</reference>
<feature type="transmembrane region" description="Helical" evidence="14">
    <location>
        <begin position="83"/>
        <end position="100"/>
    </location>
</feature>
<dbReference type="InterPro" id="IPR004709">
    <property type="entry name" value="NaH_exchanger"/>
</dbReference>
<dbReference type="EMBL" id="JAPWDV010000003">
    <property type="protein sequence ID" value="KAJ6218596.1"/>
    <property type="molecule type" value="Genomic_DNA"/>
</dbReference>
<dbReference type="Pfam" id="PF00999">
    <property type="entry name" value="Na_H_Exchanger"/>
    <property type="match status" value="1"/>
</dbReference>
<dbReference type="InterPro" id="IPR006153">
    <property type="entry name" value="Cation/H_exchanger_TM"/>
</dbReference>
<keyword evidence="13" id="KW-0050">Antiport</keyword>
<evidence type="ECO:0000256" key="5">
    <source>
        <dbReference type="ARBA" id="ARBA00022475"/>
    </source>
</evidence>
<dbReference type="PRINTS" id="PR01088">
    <property type="entry name" value="NAHEXCHNGR6"/>
</dbReference>
<feature type="transmembrane region" description="Helical" evidence="14">
    <location>
        <begin position="12"/>
        <end position="34"/>
    </location>
</feature>
<name>A0A9Q0M3G4_BLOTA</name>
<gene>
    <name evidence="16" type="ORF">RDWZM_009753</name>
</gene>
<dbReference type="GO" id="GO:0005886">
    <property type="term" value="C:plasma membrane"/>
    <property type="evidence" value="ECO:0007669"/>
    <property type="project" value="UniProtKB-SubCell"/>
</dbReference>
<dbReference type="InterPro" id="IPR002090">
    <property type="entry name" value="NHE-6/7/9"/>
</dbReference>
<dbReference type="GO" id="GO:0055038">
    <property type="term" value="C:recycling endosome membrane"/>
    <property type="evidence" value="ECO:0007669"/>
    <property type="project" value="UniProtKB-SubCell"/>
</dbReference>